<dbReference type="Gene3D" id="3.30.70.100">
    <property type="match status" value="1"/>
</dbReference>
<organism evidence="2 3">
    <name type="scientific">Microbaculum marinum</name>
    <dbReference type="NCBI Taxonomy" id="1764581"/>
    <lineage>
        <taxon>Bacteria</taxon>
        <taxon>Pseudomonadati</taxon>
        <taxon>Pseudomonadota</taxon>
        <taxon>Alphaproteobacteria</taxon>
        <taxon>Hyphomicrobiales</taxon>
        <taxon>Tepidamorphaceae</taxon>
        <taxon>Microbaculum</taxon>
    </lineage>
</organism>
<dbReference type="GO" id="GO:0004497">
    <property type="term" value="F:monooxygenase activity"/>
    <property type="evidence" value="ECO:0007669"/>
    <property type="project" value="UniProtKB-KW"/>
</dbReference>
<feature type="domain" description="ABM" evidence="1">
    <location>
        <begin position="9"/>
        <end position="68"/>
    </location>
</feature>
<comment type="caution">
    <text evidence="2">The sequence shown here is derived from an EMBL/GenBank/DDBJ whole genome shotgun (WGS) entry which is preliminary data.</text>
</comment>
<gene>
    <name evidence="2" type="ORF">V3328_17665</name>
</gene>
<dbReference type="InterPro" id="IPR007138">
    <property type="entry name" value="ABM_dom"/>
</dbReference>
<protein>
    <submittedName>
        <fullName evidence="2">Antibiotic biosynthesis monooxygenase</fullName>
    </submittedName>
</protein>
<dbReference type="Pfam" id="PF03992">
    <property type="entry name" value="ABM"/>
    <property type="match status" value="1"/>
</dbReference>
<keyword evidence="2" id="KW-0560">Oxidoreductase</keyword>
<accession>A0AAW9RSK5</accession>
<dbReference type="InterPro" id="IPR011008">
    <property type="entry name" value="Dimeric_a/b-barrel"/>
</dbReference>
<keyword evidence="3" id="KW-1185">Reference proteome</keyword>
<dbReference type="AlphaFoldDB" id="A0AAW9RSK5"/>
<dbReference type="RefSeq" id="WP_340331016.1">
    <property type="nucleotide sequence ID" value="NZ_JAZHOF010000007.1"/>
</dbReference>
<sequence>MIVRRWRGWALPERRNAYRDHFERNVLPELKAIDGFHGAELLEREDNGRVEYVVETRWASFDAIRAFAGDTPDLAVVEPEAVAALEDFDRTVHHYSIVATS</sequence>
<evidence type="ECO:0000313" key="3">
    <source>
        <dbReference type="Proteomes" id="UP001378188"/>
    </source>
</evidence>
<evidence type="ECO:0000259" key="1">
    <source>
        <dbReference type="Pfam" id="PF03992"/>
    </source>
</evidence>
<proteinExistence type="predicted"/>
<dbReference type="SUPFAM" id="SSF54909">
    <property type="entry name" value="Dimeric alpha+beta barrel"/>
    <property type="match status" value="1"/>
</dbReference>
<evidence type="ECO:0000313" key="2">
    <source>
        <dbReference type="EMBL" id="MEJ8573323.1"/>
    </source>
</evidence>
<dbReference type="Proteomes" id="UP001378188">
    <property type="component" value="Unassembled WGS sequence"/>
</dbReference>
<keyword evidence="2" id="KW-0503">Monooxygenase</keyword>
<dbReference type="EMBL" id="JAZHOF010000007">
    <property type="protein sequence ID" value="MEJ8573323.1"/>
    <property type="molecule type" value="Genomic_DNA"/>
</dbReference>
<name>A0AAW9RSK5_9HYPH</name>
<reference evidence="2 3" key="1">
    <citation type="submission" date="2024-02" db="EMBL/GenBank/DDBJ databases">
        <title>Genome analysis and characterization of Microbaculum marinisediminis sp. nov., isolated from marine sediment.</title>
        <authorList>
            <person name="Du Z.-J."/>
            <person name="Ye Y.-Q."/>
            <person name="Zhang Z.-R."/>
            <person name="Yuan S.-M."/>
            <person name="Zhang X.-Y."/>
        </authorList>
    </citation>
    <scope>NUCLEOTIDE SEQUENCE [LARGE SCALE GENOMIC DNA]</scope>
    <source>
        <strain evidence="2 3">SDUM1044001</strain>
    </source>
</reference>